<dbReference type="Pfam" id="PF03544">
    <property type="entry name" value="TonB_C"/>
    <property type="match status" value="1"/>
</dbReference>
<organism evidence="12 13">
    <name type="scientific">Insolitispirillum peregrinum</name>
    <dbReference type="NCBI Taxonomy" id="80876"/>
    <lineage>
        <taxon>Bacteria</taxon>
        <taxon>Pseudomonadati</taxon>
        <taxon>Pseudomonadota</taxon>
        <taxon>Alphaproteobacteria</taxon>
        <taxon>Rhodospirillales</taxon>
        <taxon>Novispirillaceae</taxon>
        <taxon>Insolitispirillum</taxon>
    </lineage>
</organism>
<evidence type="ECO:0000256" key="8">
    <source>
        <dbReference type="ARBA" id="ARBA00022989"/>
    </source>
</evidence>
<keyword evidence="13" id="KW-1185">Reference proteome</keyword>
<keyword evidence="7" id="KW-0653">Protein transport</keyword>
<evidence type="ECO:0000256" key="3">
    <source>
        <dbReference type="ARBA" id="ARBA00022448"/>
    </source>
</evidence>
<dbReference type="InterPro" id="IPR006260">
    <property type="entry name" value="TonB/TolA_C"/>
</dbReference>
<dbReference type="PROSITE" id="PS52015">
    <property type="entry name" value="TONB_CTD"/>
    <property type="match status" value="1"/>
</dbReference>
<dbReference type="GO" id="GO:0055085">
    <property type="term" value="P:transmembrane transport"/>
    <property type="evidence" value="ECO:0007669"/>
    <property type="project" value="InterPro"/>
</dbReference>
<reference evidence="12 13" key="1">
    <citation type="submission" date="2017-01" db="EMBL/GenBank/DDBJ databases">
        <authorList>
            <person name="Mah S.A."/>
            <person name="Swanson W.J."/>
            <person name="Moy G.W."/>
            <person name="Vacquier V.D."/>
        </authorList>
    </citation>
    <scope>NUCLEOTIDE SEQUENCE [LARGE SCALE GENOMIC DNA]</scope>
    <source>
        <strain evidence="12 13">DSM 11589</strain>
    </source>
</reference>
<feature type="domain" description="TonB C-terminal" evidence="11">
    <location>
        <begin position="124"/>
        <end position="214"/>
    </location>
</feature>
<dbReference type="NCBIfam" id="TIGR01352">
    <property type="entry name" value="tonB_Cterm"/>
    <property type="match status" value="1"/>
</dbReference>
<comment type="subcellular location">
    <subcellularLocation>
        <location evidence="1">Cell inner membrane</location>
        <topology evidence="1">Single-pass membrane protein</topology>
        <orientation evidence="1">Periplasmic side</orientation>
    </subcellularLocation>
</comment>
<keyword evidence="9" id="KW-0472">Membrane</keyword>
<feature type="region of interest" description="Disordered" evidence="10">
    <location>
        <begin position="47"/>
        <end position="131"/>
    </location>
</feature>
<dbReference type="PANTHER" id="PTHR33446:SF2">
    <property type="entry name" value="PROTEIN TONB"/>
    <property type="match status" value="1"/>
</dbReference>
<feature type="compositionally biased region" description="Low complexity" evidence="10">
    <location>
        <begin position="96"/>
        <end position="114"/>
    </location>
</feature>
<evidence type="ECO:0000256" key="2">
    <source>
        <dbReference type="ARBA" id="ARBA00006555"/>
    </source>
</evidence>
<evidence type="ECO:0000259" key="11">
    <source>
        <dbReference type="PROSITE" id="PS52015"/>
    </source>
</evidence>
<keyword evidence="6" id="KW-0812">Transmembrane</keyword>
<feature type="compositionally biased region" description="Low complexity" evidence="10">
    <location>
        <begin position="75"/>
        <end position="87"/>
    </location>
</feature>
<protein>
    <submittedName>
        <fullName evidence="12">Outer membrane transport energization protein TonB</fullName>
    </submittedName>
</protein>
<feature type="compositionally biased region" description="Pro residues" evidence="10">
    <location>
        <begin position="47"/>
        <end position="57"/>
    </location>
</feature>
<keyword evidence="4" id="KW-1003">Cell membrane</keyword>
<sequence length="214" mass="21998">MAGLAFAALLHGGALALVWGKPPPLPPSAPPVLMARIIAAPVVAPPVPPPAPLPESQPAPQVAAVPPVVPPKPKAPTVVQKARATPAKPKPPDSPPVVAEQAAPAVPLASAVRPEPAPSPPTEVAPKVDPAGRCAAPDYPAASRRLQESGAVVLMFLIGPQGQVLESKIAESSGFERLDEAARVALARCRFQPGTQGGVPTQAWAKIRYVWRLT</sequence>
<evidence type="ECO:0000256" key="9">
    <source>
        <dbReference type="ARBA" id="ARBA00023136"/>
    </source>
</evidence>
<dbReference type="STRING" id="80876.SAMN05421779_105196"/>
<dbReference type="InterPro" id="IPR051045">
    <property type="entry name" value="TonB-dependent_transducer"/>
</dbReference>
<evidence type="ECO:0000256" key="6">
    <source>
        <dbReference type="ARBA" id="ARBA00022692"/>
    </source>
</evidence>
<dbReference type="GO" id="GO:0005886">
    <property type="term" value="C:plasma membrane"/>
    <property type="evidence" value="ECO:0007669"/>
    <property type="project" value="UniProtKB-SubCell"/>
</dbReference>
<evidence type="ECO:0000256" key="10">
    <source>
        <dbReference type="SAM" id="MobiDB-lite"/>
    </source>
</evidence>
<dbReference type="EMBL" id="FTOA01000005">
    <property type="protein sequence ID" value="SIS98935.1"/>
    <property type="molecule type" value="Genomic_DNA"/>
</dbReference>
<evidence type="ECO:0000256" key="1">
    <source>
        <dbReference type="ARBA" id="ARBA00004383"/>
    </source>
</evidence>
<dbReference type="Proteomes" id="UP000185678">
    <property type="component" value="Unassembled WGS sequence"/>
</dbReference>
<dbReference type="Gene3D" id="3.30.1150.10">
    <property type="match status" value="1"/>
</dbReference>
<evidence type="ECO:0000313" key="12">
    <source>
        <dbReference type="EMBL" id="SIS98935.1"/>
    </source>
</evidence>
<keyword evidence="8" id="KW-1133">Transmembrane helix</keyword>
<keyword evidence="3" id="KW-0813">Transport</keyword>
<name>A0A1N7NKK9_9PROT</name>
<dbReference type="AlphaFoldDB" id="A0A1N7NKK9"/>
<comment type="similarity">
    <text evidence="2">Belongs to the TonB family.</text>
</comment>
<gene>
    <name evidence="12" type="ORF">SAMN05421779_105196</name>
</gene>
<accession>A0A1N7NKK9</accession>
<dbReference type="PRINTS" id="PR01217">
    <property type="entry name" value="PRICHEXTENSN"/>
</dbReference>
<evidence type="ECO:0000313" key="13">
    <source>
        <dbReference type="Proteomes" id="UP000185678"/>
    </source>
</evidence>
<keyword evidence="5" id="KW-0997">Cell inner membrane</keyword>
<evidence type="ECO:0000256" key="7">
    <source>
        <dbReference type="ARBA" id="ARBA00022927"/>
    </source>
</evidence>
<dbReference type="PANTHER" id="PTHR33446">
    <property type="entry name" value="PROTEIN TONB-RELATED"/>
    <property type="match status" value="1"/>
</dbReference>
<evidence type="ECO:0000256" key="4">
    <source>
        <dbReference type="ARBA" id="ARBA00022475"/>
    </source>
</evidence>
<dbReference type="GO" id="GO:0015031">
    <property type="term" value="P:protein transport"/>
    <property type="evidence" value="ECO:0007669"/>
    <property type="project" value="UniProtKB-KW"/>
</dbReference>
<proteinExistence type="inferred from homology"/>
<evidence type="ECO:0000256" key="5">
    <source>
        <dbReference type="ARBA" id="ARBA00022519"/>
    </source>
</evidence>
<dbReference type="SUPFAM" id="SSF74653">
    <property type="entry name" value="TolA/TonB C-terminal domain"/>
    <property type="match status" value="1"/>
</dbReference>
<dbReference type="InterPro" id="IPR037682">
    <property type="entry name" value="TonB_C"/>
</dbReference>